<protein>
    <submittedName>
        <fullName evidence="1">Uncharacterized protein</fullName>
    </submittedName>
</protein>
<accession>A0ABV2KCM5</accession>
<name>A0ABV2KCM5_SPOPS</name>
<reference evidence="1 2" key="1">
    <citation type="submission" date="2024-06" db="EMBL/GenBank/DDBJ databases">
        <title>Sorghum-associated microbial communities from plants grown in Nebraska, USA.</title>
        <authorList>
            <person name="Schachtman D."/>
        </authorList>
    </citation>
    <scope>NUCLEOTIDE SEQUENCE [LARGE SCALE GENOMIC DNA]</scope>
    <source>
        <strain evidence="1 2">1288</strain>
    </source>
</reference>
<evidence type="ECO:0000313" key="2">
    <source>
        <dbReference type="Proteomes" id="UP001549104"/>
    </source>
</evidence>
<comment type="caution">
    <text evidence="1">The sequence shown here is derived from an EMBL/GenBank/DDBJ whole genome shotgun (WGS) entry which is preliminary data.</text>
</comment>
<dbReference type="Proteomes" id="UP001549104">
    <property type="component" value="Unassembled WGS sequence"/>
</dbReference>
<organism evidence="1 2">
    <name type="scientific">Sporosarcina psychrophila</name>
    <name type="common">Bacillus psychrophilus</name>
    <dbReference type="NCBI Taxonomy" id="1476"/>
    <lineage>
        <taxon>Bacteria</taxon>
        <taxon>Bacillati</taxon>
        <taxon>Bacillota</taxon>
        <taxon>Bacilli</taxon>
        <taxon>Bacillales</taxon>
        <taxon>Caryophanaceae</taxon>
        <taxon>Sporosarcina</taxon>
    </lineage>
</organism>
<keyword evidence="2" id="KW-1185">Reference proteome</keyword>
<sequence length="49" mass="5695">MACKNKTKPFLIRKLYHTYIEIMKFIESAVAIEGPLKVAFAVYSYIQLI</sequence>
<proteinExistence type="predicted"/>
<evidence type="ECO:0000313" key="1">
    <source>
        <dbReference type="EMBL" id="MET3658821.1"/>
    </source>
</evidence>
<dbReference type="EMBL" id="JBEPME010000006">
    <property type="protein sequence ID" value="MET3658821.1"/>
    <property type="molecule type" value="Genomic_DNA"/>
</dbReference>
<gene>
    <name evidence="1" type="ORF">ABIC55_003939</name>
</gene>